<reference evidence="2 3" key="1">
    <citation type="submission" date="2020-07" db="EMBL/GenBank/DDBJ databases">
        <title>Sequencing the genomes of 1000 actinobacteria strains.</title>
        <authorList>
            <person name="Klenk H.-P."/>
        </authorList>
    </citation>
    <scope>NUCLEOTIDE SEQUENCE [LARGE SCALE GENOMIC DNA]</scope>
    <source>
        <strain evidence="2 3">DSM 44065</strain>
    </source>
</reference>
<proteinExistence type="predicted"/>
<dbReference type="InterPro" id="IPR029058">
    <property type="entry name" value="AB_hydrolase_fold"/>
</dbReference>
<dbReference type="Gene3D" id="3.40.50.1820">
    <property type="entry name" value="alpha/beta hydrolase"/>
    <property type="match status" value="1"/>
</dbReference>
<gene>
    <name evidence="2" type="ORF">HNR68_002818</name>
</gene>
<sequence>MHLAEHRRWITRSLAVLAAAAACAVLLYARPLAATPAAQDAMRSDAAVAVVDRATEIELVPRARHRDTGLVFYPGARVDSRAYLPLLRPVAEAGYPVVVLKPPFGMAILHAEQGQQVLGRAQRWVVGGHSLGGPAAARLATHHPDQVHGLLLWASYPDIDLRGARDLDVTSVYGTRDGLSTPADVRRAPLPPGTEFVAVQGAVHTHFGDYGPQSGDGQPATSRADAQRQIVAATLDCLRRIDAQP</sequence>
<evidence type="ECO:0000313" key="2">
    <source>
        <dbReference type="EMBL" id="NYI84188.1"/>
    </source>
</evidence>
<dbReference type="RefSeq" id="WP_179721177.1">
    <property type="nucleotide sequence ID" value="NZ_BAABFH010000001.1"/>
</dbReference>
<dbReference type="Proteomes" id="UP000587002">
    <property type="component" value="Unassembled WGS sequence"/>
</dbReference>
<evidence type="ECO:0000313" key="3">
    <source>
        <dbReference type="Proteomes" id="UP000587002"/>
    </source>
</evidence>
<organism evidence="2 3">
    <name type="scientific">Saccharopolyspora hordei</name>
    <dbReference type="NCBI Taxonomy" id="1838"/>
    <lineage>
        <taxon>Bacteria</taxon>
        <taxon>Bacillati</taxon>
        <taxon>Actinomycetota</taxon>
        <taxon>Actinomycetes</taxon>
        <taxon>Pseudonocardiales</taxon>
        <taxon>Pseudonocardiaceae</taxon>
        <taxon>Saccharopolyspora</taxon>
    </lineage>
</organism>
<dbReference type="GO" id="GO:0016787">
    <property type="term" value="F:hydrolase activity"/>
    <property type="evidence" value="ECO:0007669"/>
    <property type="project" value="InterPro"/>
</dbReference>
<dbReference type="AlphaFoldDB" id="A0A853AJI7"/>
<dbReference type="PROSITE" id="PS51257">
    <property type="entry name" value="PROKAR_LIPOPROTEIN"/>
    <property type="match status" value="1"/>
</dbReference>
<name>A0A853AJI7_9PSEU</name>
<accession>A0A853AJI7</accession>
<dbReference type="EMBL" id="JACCFJ010000001">
    <property type="protein sequence ID" value="NYI84188.1"/>
    <property type="molecule type" value="Genomic_DNA"/>
</dbReference>
<evidence type="ECO:0000259" key="1">
    <source>
        <dbReference type="Pfam" id="PF12695"/>
    </source>
</evidence>
<dbReference type="Pfam" id="PF12695">
    <property type="entry name" value="Abhydrolase_5"/>
    <property type="match status" value="1"/>
</dbReference>
<feature type="domain" description="Alpha/beta hydrolase fold-5" evidence="1">
    <location>
        <begin position="69"/>
        <end position="225"/>
    </location>
</feature>
<protein>
    <submittedName>
        <fullName evidence="2">Pimeloyl-ACP methyl ester carboxylesterase</fullName>
    </submittedName>
</protein>
<comment type="caution">
    <text evidence="2">The sequence shown here is derived from an EMBL/GenBank/DDBJ whole genome shotgun (WGS) entry which is preliminary data.</text>
</comment>
<dbReference type="InterPro" id="IPR029059">
    <property type="entry name" value="AB_hydrolase_5"/>
</dbReference>
<keyword evidence="3" id="KW-1185">Reference proteome</keyword>
<dbReference type="SUPFAM" id="SSF53474">
    <property type="entry name" value="alpha/beta-Hydrolases"/>
    <property type="match status" value="1"/>
</dbReference>